<keyword evidence="2" id="KW-1185">Reference proteome</keyword>
<dbReference type="Proteomes" id="UP000247591">
    <property type="component" value="Unassembled WGS sequence"/>
</dbReference>
<evidence type="ECO:0000313" key="2">
    <source>
        <dbReference type="Proteomes" id="UP000247591"/>
    </source>
</evidence>
<dbReference type="Gene3D" id="3.30.530.20">
    <property type="match status" value="1"/>
</dbReference>
<protein>
    <submittedName>
        <fullName evidence="1">Uncharacterized protein YndB with AHSA1/START domain</fullName>
    </submittedName>
</protein>
<sequence>MAAPLLEASTEIKATPEKVWAVVSDLQRMGEWSPQCRKVIVRGGGPVTLGTKTINVNKRGLLVWPTTAKVIRFEENKEIAYRITENGSIWSFTITPSENGVKLTERREAPNNTKKVSQVLINVAMGGEKPFDAELVDGMNQTLGKIKAELAQTQ</sequence>
<evidence type="ECO:0000313" key="1">
    <source>
        <dbReference type="EMBL" id="PYE16770.1"/>
    </source>
</evidence>
<dbReference type="InterPro" id="IPR019587">
    <property type="entry name" value="Polyketide_cyclase/dehydratase"/>
</dbReference>
<reference evidence="1 2" key="1">
    <citation type="submission" date="2018-06" db="EMBL/GenBank/DDBJ databases">
        <title>Genomic Encyclopedia of Type Strains, Phase IV (KMG-IV): sequencing the most valuable type-strain genomes for metagenomic binning, comparative biology and taxonomic classification.</title>
        <authorList>
            <person name="Goeker M."/>
        </authorList>
    </citation>
    <scope>NUCLEOTIDE SEQUENCE [LARGE SCALE GENOMIC DNA]</scope>
    <source>
        <strain evidence="1 2">DSM 45521</strain>
    </source>
</reference>
<dbReference type="InterPro" id="IPR023393">
    <property type="entry name" value="START-like_dom_sf"/>
</dbReference>
<dbReference type="CDD" id="cd07812">
    <property type="entry name" value="SRPBCC"/>
    <property type="match status" value="1"/>
</dbReference>
<accession>A0A318RLI2</accession>
<comment type="caution">
    <text evidence="1">The sequence shown here is derived from an EMBL/GenBank/DDBJ whole genome shotgun (WGS) entry which is preliminary data.</text>
</comment>
<proteinExistence type="predicted"/>
<dbReference type="EMBL" id="QJSP01000007">
    <property type="protein sequence ID" value="PYE16770.1"/>
    <property type="molecule type" value="Genomic_DNA"/>
</dbReference>
<organism evidence="1 2">
    <name type="scientific">Williamsia limnetica</name>
    <dbReference type="NCBI Taxonomy" id="882452"/>
    <lineage>
        <taxon>Bacteria</taxon>
        <taxon>Bacillati</taxon>
        <taxon>Actinomycetota</taxon>
        <taxon>Actinomycetes</taxon>
        <taxon>Mycobacteriales</taxon>
        <taxon>Nocardiaceae</taxon>
        <taxon>Williamsia</taxon>
    </lineage>
</organism>
<dbReference type="AlphaFoldDB" id="A0A318RLI2"/>
<gene>
    <name evidence="1" type="ORF">DFR67_10710</name>
</gene>
<dbReference type="OrthoDB" id="4618973at2"/>
<name>A0A318RLI2_WILLI</name>
<dbReference type="RefSeq" id="WP_110469901.1">
    <property type="nucleotide sequence ID" value="NZ_QJSP01000007.1"/>
</dbReference>
<dbReference type="SUPFAM" id="SSF55961">
    <property type="entry name" value="Bet v1-like"/>
    <property type="match status" value="1"/>
</dbReference>
<dbReference type="Pfam" id="PF10604">
    <property type="entry name" value="Polyketide_cyc2"/>
    <property type="match status" value="1"/>
</dbReference>